<keyword evidence="3" id="KW-0809">Transit peptide</keyword>
<comment type="caution">
    <text evidence="10">The sequence shown here is derived from an EMBL/GenBank/DDBJ whole genome shotgun (WGS) entry which is preliminary data.</text>
</comment>
<evidence type="ECO:0000313" key="10">
    <source>
        <dbReference type="EMBL" id="KAJ8410007.1"/>
    </source>
</evidence>
<proteinExistence type="inferred from homology"/>
<organism evidence="10 11">
    <name type="scientific">Aldrovandia affinis</name>
    <dbReference type="NCBI Taxonomy" id="143900"/>
    <lineage>
        <taxon>Eukaryota</taxon>
        <taxon>Metazoa</taxon>
        <taxon>Chordata</taxon>
        <taxon>Craniata</taxon>
        <taxon>Vertebrata</taxon>
        <taxon>Euteleostomi</taxon>
        <taxon>Actinopterygii</taxon>
        <taxon>Neopterygii</taxon>
        <taxon>Teleostei</taxon>
        <taxon>Notacanthiformes</taxon>
        <taxon>Halosauridae</taxon>
        <taxon>Aldrovandia</taxon>
    </lineage>
</organism>
<dbReference type="AlphaFoldDB" id="A0AAD7WUR9"/>
<comment type="similarity">
    <text evidence="2">Belongs to the universal ribosomal protein uL30 family.</text>
</comment>
<dbReference type="GO" id="GO:0003735">
    <property type="term" value="F:structural constituent of ribosome"/>
    <property type="evidence" value="ECO:0007669"/>
    <property type="project" value="InterPro"/>
</dbReference>
<dbReference type="GO" id="GO:0015934">
    <property type="term" value="C:large ribosomal subunit"/>
    <property type="evidence" value="ECO:0007669"/>
    <property type="project" value="InterPro"/>
</dbReference>
<keyword evidence="11" id="KW-1185">Reference proteome</keyword>
<dbReference type="GO" id="GO:0006412">
    <property type="term" value="P:translation"/>
    <property type="evidence" value="ECO:0007669"/>
    <property type="project" value="InterPro"/>
</dbReference>
<dbReference type="CDD" id="cd01658">
    <property type="entry name" value="Ribosomal_L30"/>
    <property type="match status" value="1"/>
</dbReference>
<dbReference type="GO" id="GO:0005743">
    <property type="term" value="C:mitochondrial inner membrane"/>
    <property type="evidence" value="ECO:0007669"/>
    <property type="project" value="UniProtKB-ARBA"/>
</dbReference>
<evidence type="ECO:0000256" key="1">
    <source>
        <dbReference type="ARBA" id="ARBA00004173"/>
    </source>
</evidence>
<evidence type="ECO:0000256" key="4">
    <source>
        <dbReference type="ARBA" id="ARBA00022980"/>
    </source>
</evidence>
<gene>
    <name evidence="10" type="ORF">AAFF_G00210480</name>
</gene>
<keyword evidence="4" id="KW-0689">Ribosomal protein</keyword>
<sequence>MAVFYRVLQNRLSFAVKATELQRIISFRCKFTKSRIPPEIFEERSKEHNKYGGDPEQPHQLHLITRVKSTIRRPYWEKKIVQDLGLEKAHKVYIHKNIPSINDKLKIIKHLVKIQPLKLPHGLPSEEDLADTLLKSNGELVVRRLLKPLEPKAIES</sequence>
<dbReference type="SUPFAM" id="SSF55129">
    <property type="entry name" value="Ribosomal protein L30p/L7e"/>
    <property type="match status" value="1"/>
</dbReference>
<evidence type="ECO:0000256" key="6">
    <source>
        <dbReference type="ARBA" id="ARBA00023274"/>
    </source>
</evidence>
<dbReference type="EMBL" id="JAINUG010000028">
    <property type="protein sequence ID" value="KAJ8410007.1"/>
    <property type="molecule type" value="Genomic_DNA"/>
</dbReference>
<evidence type="ECO:0000256" key="2">
    <source>
        <dbReference type="ARBA" id="ARBA00007594"/>
    </source>
</evidence>
<name>A0AAD7WUR9_9TELE</name>
<evidence type="ECO:0000313" key="11">
    <source>
        <dbReference type="Proteomes" id="UP001221898"/>
    </source>
</evidence>
<dbReference type="PANTHER" id="PTHR15892">
    <property type="entry name" value="MITOCHONDRIAL RIBOSOMAL PROTEIN L30"/>
    <property type="match status" value="1"/>
</dbReference>
<keyword evidence="5" id="KW-0496">Mitochondrion</keyword>
<dbReference type="Gene3D" id="3.30.1390.20">
    <property type="entry name" value="Ribosomal protein L30, ferredoxin-like fold domain"/>
    <property type="match status" value="1"/>
</dbReference>
<dbReference type="FunFam" id="3.30.1390.20:FF:000005">
    <property type="entry name" value="39S ribosomal protein L30, mitochondrial"/>
    <property type="match status" value="1"/>
</dbReference>
<dbReference type="InterPro" id="IPR016082">
    <property type="entry name" value="Ribosomal_uL30_ferredoxin-like"/>
</dbReference>
<dbReference type="InterPro" id="IPR036919">
    <property type="entry name" value="Ribo_uL30_ferredoxin-like_sf"/>
</dbReference>
<reference evidence="10" key="1">
    <citation type="journal article" date="2023" name="Science">
        <title>Genome structures resolve the early diversification of teleost fishes.</title>
        <authorList>
            <person name="Parey E."/>
            <person name="Louis A."/>
            <person name="Montfort J."/>
            <person name="Bouchez O."/>
            <person name="Roques C."/>
            <person name="Iampietro C."/>
            <person name="Lluch J."/>
            <person name="Castinel A."/>
            <person name="Donnadieu C."/>
            <person name="Desvignes T."/>
            <person name="Floi Bucao C."/>
            <person name="Jouanno E."/>
            <person name="Wen M."/>
            <person name="Mejri S."/>
            <person name="Dirks R."/>
            <person name="Jansen H."/>
            <person name="Henkel C."/>
            <person name="Chen W.J."/>
            <person name="Zahm M."/>
            <person name="Cabau C."/>
            <person name="Klopp C."/>
            <person name="Thompson A.W."/>
            <person name="Robinson-Rechavi M."/>
            <person name="Braasch I."/>
            <person name="Lecointre G."/>
            <person name="Bobe J."/>
            <person name="Postlethwait J.H."/>
            <person name="Berthelot C."/>
            <person name="Roest Crollius H."/>
            <person name="Guiguen Y."/>
        </authorList>
    </citation>
    <scope>NUCLEOTIDE SEQUENCE</scope>
    <source>
        <strain evidence="10">NC1722</strain>
    </source>
</reference>
<evidence type="ECO:0000256" key="5">
    <source>
        <dbReference type="ARBA" id="ARBA00023128"/>
    </source>
</evidence>
<protein>
    <recommendedName>
        <fullName evidence="7">Large ribosomal subunit protein uL30m</fullName>
    </recommendedName>
    <alternativeName>
        <fullName evidence="8">39S ribosomal protein L30, mitochondrial</fullName>
    </alternativeName>
</protein>
<comment type="subcellular location">
    <subcellularLocation>
        <location evidence="1">Mitochondrion</location>
    </subcellularLocation>
</comment>
<dbReference type="InterPro" id="IPR005996">
    <property type="entry name" value="Ribosomal_uL30_bac-type"/>
</dbReference>
<dbReference type="Pfam" id="PF00327">
    <property type="entry name" value="Ribosomal_L30"/>
    <property type="match status" value="1"/>
</dbReference>
<dbReference type="PANTHER" id="PTHR15892:SF2">
    <property type="entry name" value="LARGE RIBOSOMAL SUBUNIT PROTEIN UL30M"/>
    <property type="match status" value="1"/>
</dbReference>
<evidence type="ECO:0000259" key="9">
    <source>
        <dbReference type="Pfam" id="PF00327"/>
    </source>
</evidence>
<accession>A0AAD7WUR9</accession>
<dbReference type="Proteomes" id="UP001221898">
    <property type="component" value="Unassembled WGS sequence"/>
</dbReference>
<keyword evidence="6" id="KW-0687">Ribonucleoprotein</keyword>
<feature type="domain" description="Large ribosomal subunit protein uL30-like ferredoxin-like fold" evidence="9">
    <location>
        <begin position="63"/>
        <end position="112"/>
    </location>
</feature>
<evidence type="ECO:0000256" key="7">
    <source>
        <dbReference type="ARBA" id="ARBA00035281"/>
    </source>
</evidence>
<evidence type="ECO:0000256" key="3">
    <source>
        <dbReference type="ARBA" id="ARBA00022946"/>
    </source>
</evidence>
<evidence type="ECO:0000256" key="8">
    <source>
        <dbReference type="ARBA" id="ARBA00035356"/>
    </source>
</evidence>